<evidence type="ECO:0000256" key="3">
    <source>
        <dbReference type="ARBA" id="ARBA00022989"/>
    </source>
</evidence>
<gene>
    <name evidence="6" type="ORF">ACFQ1T_09015</name>
</gene>
<keyword evidence="7" id="KW-1185">Reference proteome</keyword>
<evidence type="ECO:0000256" key="2">
    <source>
        <dbReference type="ARBA" id="ARBA00022692"/>
    </source>
</evidence>
<comment type="subcellular location">
    <subcellularLocation>
        <location evidence="1">Membrane</location>
        <topology evidence="1">Multi-pass membrane protein</topology>
    </subcellularLocation>
</comment>
<evidence type="ECO:0000256" key="5">
    <source>
        <dbReference type="SAM" id="Phobius"/>
    </source>
</evidence>
<comment type="caution">
    <text evidence="6">The sequence shown here is derived from an EMBL/GenBank/DDBJ whole genome shotgun (WGS) entry which is preliminary data.</text>
</comment>
<dbReference type="NCBIfam" id="NF037968">
    <property type="entry name" value="SemiSWEET_2"/>
    <property type="match status" value="1"/>
</dbReference>
<feature type="transmembrane region" description="Helical" evidence="5">
    <location>
        <begin position="37"/>
        <end position="57"/>
    </location>
</feature>
<accession>A0ABW3GIP7</accession>
<proteinExistence type="predicted"/>
<feature type="transmembrane region" description="Helical" evidence="5">
    <location>
        <begin position="63"/>
        <end position="82"/>
    </location>
</feature>
<dbReference type="EMBL" id="JBHTJW010000002">
    <property type="protein sequence ID" value="MFD0929917.1"/>
    <property type="molecule type" value="Genomic_DNA"/>
</dbReference>
<sequence>MSIVNTCIGSIAAVCTTLAFIPQVLQSWRTRDLSGISLPMYTIFTSGVVLWLIYGLLIGDWPVIIANAVTALLAGTVLCLKLKSILKI</sequence>
<dbReference type="InterPro" id="IPR006603">
    <property type="entry name" value="PQ-loop_rpt"/>
</dbReference>
<evidence type="ECO:0000313" key="6">
    <source>
        <dbReference type="EMBL" id="MFD0929917.1"/>
    </source>
</evidence>
<evidence type="ECO:0000256" key="4">
    <source>
        <dbReference type="ARBA" id="ARBA00023136"/>
    </source>
</evidence>
<keyword evidence="2 5" id="KW-0812">Transmembrane</keyword>
<keyword evidence="3 5" id="KW-1133">Transmembrane helix</keyword>
<name>A0ABW3GIP7_9PROT</name>
<dbReference type="Proteomes" id="UP001597106">
    <property type="component" value="Unassembled WGS sequence"/>
</dbReference>
<dbReference type="InterPro" id="IPR047662">
    <property type="entry name" value="SemiSWEET"/>
</dbReference>
<dbReference type="Gene3D" id="1.20.1280.290">
    <property type="match status" value="1"/>
</dbReference>
<evidence type="ECO:0000256" key="1">
    <source>
        <dbReference type="ARBA" id="ARBA00004141"/>
    </source>
</evidence>
<keyword evidence="4 5" id="KW-0472">Membrane</keyword>
<evidence type="ECO:0000313" key="7">
    <source>
        <dbReference type="Proteomes" id="UP001597106"/>
    </source>
</evidence>
<organism evidence="6 7">
    <name type="scientific">Methylophilus glucosoxydans</name>
    <dbReference type="NCBI Taxonomy" id="752553"/>
    <lineage>
        <taxon>Bacteria</taxon>
        <taxon>Pseudomonadati</taxon>
        <taxon>Pseudomonadota</taxon>
        <taxon>Betaproteobacteria</taxon>
        <taxon>Nitrosomonadales</taxon>
        <taxon>Methylophilaceae</taxon>
        <taxon>Methylophilus</taxon>
    </lineage>
</organism>
<reference evidence="7" key="1">
    <citation type="journal article" date="2019" name="Int. J. Syst. Evol. Microbiol.">
        <title>The Global Catalogue of Microorganisms (GCM) 10K type strain sequencing project: providing services to taxonomists for standard genome sequencing and annotation.</title>
        <authorList>
            <consortium name="The Broad Institute Genomics Platform"/>
            <consortium name="The Broad Institute Genome Sequencing Center for Infectious Disease"/>
            <person name="Wu L."/>
            <person name="Ma J."/>
        </authorList>
    </citation>
    <scope>NUCLEOTIDE SEQUENCE [LARGE SCALE GENOMIC DNA]</scope>
    <source>
        <strain evidence="7">CCUG 59685</strain>
    </source>
</reference>
<dbReference type="Pfam" id="PF04193">
    <property type="entry name" value="PQ-loop"/>
    <property type="match status" value="1"/>
</dbReference>
<dbReference type="RefSeq" id="WP_313987966.1">
    <property type="nucleotide sequence ID" value="NZ_JBHTJW010000002.1"/>
</dbReference>
<feature type="transmembrane region" description="Helical" evidence="5">
    <location>
        <begin position="6"/>
        <end position="25"/>
    </location>
</feature>
<protein>
    <submittedName>
        <fullName evidence="6">SemiSWEET transporter</fullName>
    </submittedName>
</protein>